<gene>
    <name evidence="1" type="ORF">Daesc_004016</name>
</gene>
<proteinExistence type="predicted"/>
<dbReference type="Pfam" id="PF11735">
    <property type="entry name" value="CAP59_mtransfer"/>
    <property type="match status" value="1"/>
</dbReference>
<sequence length="419" mass="48945">MIIKYRRFRRNYLRPLLFVLFFLFIIDAISLIRRRPDTYRENLDIDRRSDSPLPRNTSIFIASVHRNTEPILRSTWSQAVLDLVDFFGPENVYFSAVESGSQDETKEALMELKAALDQRYTSNTISLGMTVWEQLEEIDTRPPPDAREPGWIWNAAESQFELRRIPYLAKVRNQAMEPLKQLRSERREFDKVLWLNDVVFDIEDIVTLFNTRDNDYAAACAMDYKVAPFYYDTFALRDDLGLKTISLHWPWFQSPIARAAAERNAPIPVTSCWNGIVVFDAAPFYANPPLKFRGIDDSLADFHLEGSECCLIHADNYLTDRKGVWLNPNVRVGYDSKAYYQIRTNRFPNPFWTVVGAWVNRLNGWHAGIQSRLENRVVQTRLEQWRLEAPTGGPRRYEPGEACLINEMQIMWSNGWMHL</sequence>
<evidence type="ECO:0000313" key="1">
    <source>
        <dbReference type="EMBL" id="KAK6954054.1"/>
    </source>
</evidence>
<dbReference type="EMBL" id="JBANMG010000004">
    <property type="protein sequence ID" value="KAK6954054.1"/>
    <property type="molecule type" value="Genomic_DNA"/>
</dbReference>
<comment type="caution">
    <text evidence="1">The sequence shown here is derived from an EMBL/GenBank/DDBJ whole genome shotgun (WGS) entry which is preliminary data.</text>
</comment>
<keyword evidence="2" id="KW-1185">Reference proteome</keyword>
<accession>A0AAX6MNI4</accession>
<reference evidence="1 2" key="1">
    <citation type="journal article" date="2024" name="Front Chem Biol">
        <title>Unveiling the potential of Daldinia eschscholtzii MFLUCC 19-0629 through bioactivity and bioinformatics studies for enhanced sustainable agriculture production.</title>
        <authorList>
            <person name="Brooks S."/>
            <person name="Weaver J.A."/>
            <person name="Klomchit A."/>
            <person name="Alharthi S.A."/>
            <person name="Onlamun T."/>
            <person name="Nurani R."/>
            <person name="Vong T.K."/>
            <person name="Alberti F."/>
            <person name="Greco C."/>
        </authorList>
    </citation>
    <scope>NUCLEOTIDE SEQUENCE [LARGE SCALE GENOMIC DNA]</scope>
    <source>
        <strain evidence="1">MFLUCC 19-0629</strain>
    </source>
</reference>
<dbReference type="PANTHER" id="PTHR34144:SF7">
    <property type="entry name" value="EXPORT PROTEIN (CAP59), PUTATIVE (AFU_ORTHOLOGUE AFUA_7G05020)-RELATED"/>
    <property type="match status" value="1"/>
</dbReference>
<evidence type="ECO:0008006" key="3">
    <source>
        <dbReference type="Google" id="ProtNLM"/>
    </source>
</evidence>
<dbReference type="Proteomes" id="UP001369815">
    <property type="component" value="Unassembled WGS sequence"/>
</dbReference>
<protein>
    <recommendedName>
        <fullName evidence="3">Polysaccharide export protein</fullName>
    </recommendedName>
</protein>
<organism evidence="1 2">
    <name type="scientific">Daldinia eschscholtzii</name>
    <dbReference type="NCBI Taxonomy" id="292717"/>
    <lineage>
        <taxon>Eukaryota</taxon>
        <taxon>Fungi</taxon>
        <taxon>Dikarya</taxon>
        <taxon>Ascomycota</taxon>
        <taxon>Pezizomycotina</taxon>
        <taxon>Sordariomycetes</taxon>
        <taxon>Xylariomycetidae</taxon>
        <taxon>Xylariales</taxon>
        <taxon>Hypoxylaceae</taxon>
        <taxon>Daldinia</taxon>
    </lineage>
</organism>
<dbReference type="PANTHER" id="PTHR34144">
    <property type="entry name" value="CHROMOSOME 8, WHOLE GENOME SHOTGUN SEQUENCE"/>
    <property type="match status" value="1"/>
</dbReference>
<dbReference type="InterPro" id="IPR021047">
    <property type="entry name" value="Mannosyltransferase_CMT1"/>
</dbReference>
<name>A0AAX6MNI4_9PEZI</name>
<dbReference type="AlphaFoldDB" id="A0AAX6MNI4"/>
<evidence type="ECO:0000313" key="2">
    <source>
        <dbReference type="Proteomes" id="UP001369815"/>
    </source>
</evidence>